<dbReference type="KEGG" id="whj:H9Q79_01290"/>
<dbReference type="GO" id="GO:0004180">
    <property type="term" value="F:carboxypeptidase activity"/>
    <property type="evidence" value="ECO:0007669"/>
    <property type="project" value="UniProtKB-KW"/>
</dbReference>
<gene>
    <name evidence="9" type="ORF">H9Q79_01290</name>
</gene>
<dbReference type="InterPro" id="IPR027478">
    <property type="entry name" value="LdcA_N"/>
</dbReference>
<keyword evidence="5" id="KW-0720">Serine protease</keyword>
<dbReference type="Gene3D" id="3.50.30.60">
    <property type="entry name" value="LD-carboxypeptidase A C-terminal domain-like"/>
    <property type="match status" value="1"/>
</dbReference>
<name>A0A7G9GDT4_9FIRM</name>
<dbReference type="InterPro" id="IPR040449">
    <property type="entry name" value="Peptidase_S66_N"/>
</dbReference>
<dbReference type="InterPro" id="IPR027461">
    <property type="entry name" value="Carboxypeptidase_A_C_sf"/>
</dbReference>
<evidence type="ECO:0000256" key="3">
    <source>
        <dbReference type="ARBA" id="ARBA00022670"/>
    </source>
</evidence>
<dbReference type="AlphaFoldDB" id="A0A7G9GDT4"/>
<dbReference type="Gene3D" id="3.40.50.10740">
    <property type="entry name" value="Class I glutamine amidotransferase-like"/>
    <property type="match status" value="1"/>
</dbReference>
<feature type="domain" description="LD-carboxypeptidase C-terminal" evidence="8">
    <location>
        <begin position="167"/>
        <end position="278"/>
    </location>
</feature>
<evidence type="ECO:0000259" key="7">
    <source>
        <dbReference type="Pfam" id="PF02016"/>
    </source>
</evidence>
<keyword evidence="10" id="KW-1185">Reference proteome</keyword>
<dbReference type="InterPro" id="IPR003507">
    <property type="entry name" value="S66_fam"/>
</dbReference>
<evidence type="ECO:0000256" key="5">
    <source>
        <dbReference type="ARBA" id="ARBA00022825"/>
    </source>
</evidence>
<evidence type="ECO:0000259" key="8">
    <source>
        <dbReference type="Pfam" id="PF17676"/>
    </source>
</evidence>
<feature type="active site" description="Nucleophile" evidence="6">
    <location>
        <position position="105"/>
    </location>
</feature>
<dbReference type="GO" id="GO:0008236">
    <property type="term" value="F:serine-type peptidase activity"/>
    <property type="evidence" value="ECO:0007669"/>
    <property type="project" value="UniProtKB-KW"/>
</dbReference>
<dbReference type="InterPro" id="IPR040921">
    <property type="entry name" value="Peptidase_S66C"/>
</dbReference>
<evidence type="ECO:0000256" key="2">
    <source>
        <dbReference type="ARBA" id="ARBA00022645"/>
    </source>
</evidence>
<evidence type="ECO:0000313" key="10">
    <source>
        <dbReference type="Proteomes" id="UP000515860"/>
    </source>
</evidence>
<accession>A0A7G9GDT4</accession>
<dbReference type="Pfam" id="PF17676">
    <property type="entry name" value="Peptidase_S66C"/>
    <property type="match status" value="1"/>
</dbReference>
<comment type="similarity">
    <text evidence="1">Belongs to the peptidase S66 family.</text>
</comment>
<dbReference type="PANTHER" id="PTHR30237:SF2">
    <property type="entry name" value="MUREIN TETRAPEPTIDE CARBOXYPEPTIDASE"/>
    <property type="match status" value="1"/>
</dbReference>
<dbReference type="EMBL" id="CP060635">
    <property type="protein sequence ID" value="QNM08966.1"/>
    <property type="molecule type" value="Genomic_DNA"/>
</dbReference>
<feature type="domain" description="LD-carboxypeptidase N-terminal" evidence="7">
    <location>
        <begin position="6"/>
        <end position="123"/>
    </location>
</feature>
<protein>
    <submittedName>
        <fullName evidence="9">LD-carboxypeptidase</fullName>
    </submittedName>
</protein>
<dbReference type="InterPro" id="IPR029062">
    <property type="entry name" value="Class_I_gatase-like"/>
</dbReference>
<evidence type="ECO:0000313" key="9">
    <source>
        <dbReference type="EMBL" id="QNM08966.1"/>
    </source>
</evidence>
<evidence type="ECO:0000256" key="6">
    <source>
        <dbReference type="PIRSR" id="PIRSR028757-1"/>
    </source>
</evidence>
<dbReference type="CDD" id="cd07025">
    <property type="entry name" value="Peptidase_S66"/>
    <property type="match status" value="1"/>
</dbReference>
<evidence type="ECO:0000256" key="1">
    <source>
        <dbReference type="ARBA" id="ARBA00010233"/>
    </source>
</evidence>
<keyword evidence="4" id="KW-0378">Hydrolase</keyword>
<sequence length="283" mass="30857">MKSCKVGITACSDARPFSEEQGTERVLEVLREAGLDPVRSDCIFSGEAPFGISPRRRGEALNRFYEDHSIRAIFDLSGGNLSNEILGELDYEVIASNPKPFWGYSDLTALMNAVYARTGGRSFLYNVRNLTGADGDRQTAAFKAAVSGTDRRLFQVEWEAIQGHEMEGILIGGNLRCFLKLAGTPYFPSFRDKILFLETLGGSAAAVVSMVNQLRQMGAFEEISGLLLGTFTEAEAALGVTALRELIRKAVGSSSLPMAKTQMVGHGEDSRCLVIGERYGCQF</sequence>
<evidence type="ECO:0000256" key="4">
    <source>
        <dbReference type="ARBA" id="ARBA00022801"/>
    </source>
</evidence>
<dbReference type="SUPFAM" id="SSF52317">
    <property type="entry name" value="Class I glutamine amidotransferase-like"/>
    <property type="match status" value="1"/>
</dbReference>
<dbReference type="PANTHER" id="PTHR30237">
    <property type="entry name" value="MURAMOYLTETRAPEPTIDE CARBOXYPEPTIDASE"/>
    <property type="match status" value="1"/>
</dbReference>
<organism evidence="9 10">
    <name type="scientific">Wansuia hejianensis</name>
    <dbReference type="NCBI Taxonomy" id="2763667"/>
    <lineage>
        <taxon>Bacteria</taxon>
        <taxon>Bacillati</taxon>
        <taxon>Bacillota</taxon>
        <taxon>Clostridia</taxon>
        <taxon>Lachnospirales</taxon>
        <taxon>Lachnospiraceae</taxon>
        <taxon>Wansuia</taxon>
    </lineage>
</organism>
<reference evidence="9 10" key="1">
    <citation type="submission" date="2020-08" db="EMBL/GenBank/DDBJ databases">
        <authorList>
            <person name="Liu C."/>
            <person name="Sun Q."/>
        </authorList>
    </citation>
    <scope>NUCLEOTIDE SEQUENCE [LARGE SCALE GENOMIC DNA]</scope>
    <source>
        <strain evidence="9 10">NSJ-29</strain>
    </source>
</reference>
<dbReference type="SUPFAM" id="SSF141986">
    <property type="entry name" value="LD-carboxypeptidase A C-terminal domain-like"/>
    <property type="match status" value="1"/>
</dbReference>
<dbReference type="Pfam" id="PF02016">
    <property type="entry name" value="Peptidase_S66"/>
    <property type="match status" value="1"/>
</dbReference>
<feature type="active site" description="Charge relay system" evidence="6">
    <location>
        <position position="266"/>
    </location>
</feature>
<dbReference type="GO" id="GO:0006508">
    <property type="term" value="P:proteolysis"/>
    <property type="evidence" value="ECO:0007669"/>
    <property type="project" value="UniProtKB-KW"/>
</dbReference>
<keyword evidence="2 9" id="KW-0121">Carboxypeptidase</keyword>
<feature type="active site" description="Charge relay system" evidence="6">
    <location>
        <position position="198"/>
    </location>
</feature>
<dbReference type="PIRSF" id="PIRSF028757">
    <property type="entry name" value="LD-carboxypeptidase"/>
    <property type="match status" value="1"/>
</dbReference>
<proteinExistence type="inferred from homology"/>
<keyword evidence="3" id="KW-0645">Protease</keyword>
<dbReference type="RefSeq" id="WP_249329048.1">
    <property type="nucleotide sequence ID" value="NZ_CP060635.1"/>
</dbReference>
<dbReference type="Proteomes" id="UP000515860">
    <property type="component" value="Chromosome"/>
</dbReference>